<dbReference type="SUPFAM" id="SSF47203">
    <property type="entry name" value="Acyl-CoA dehydrogenase C-terminal domain-like"/>
    <property type="match status" value="1"/>
</dbReference>
<comment type="similarity">
    <text evidence="2 6">Belongs to the acyl-CoA dehydrogenase family.</text>
</comment>
<dbReference type="InterPro" id="IPR036250">
    <property type="entry name" value="AcylCo_DH-like_C"/>
</dbReference>
<evidence type="ECO:0000256" key="6">
    <source>
        <dbReference type="RuleBase" id="RU362125"/>
    </source>
</evidence>
<feature type="domain" description="Acyl-CoA dehydrogenase/oxidase C-terminal" evidence="7">
    <location>
        <begin position="232"/>
        <end position="387"/>
    </location>
</feature>
<accession>A0AAU3H369</accession>
<keyword evidence="5 6" id="KW-0560">Oxidoreductase</keyword>
<dbReference type="InterPro" id="IPR046373">
    <property type="entry name" value="Acyl-CoA_Oxase/DH_mid-dom_sf"/>
</dbReference>
<sequence>MSSVEEFRTEIRGWLAANLTGAFADLRGRGGPGREHEAFAERLAWERHMAAEGWTCVGWPEEYGGRGATIEQQVAFHEEYALADAPARVNHIGEQLLGPTLVAFGTPGQQARFLPPIVAAEELWCQGYSEPDAGSDLANVRTRAERDDGGDWVITGQKTWTSLAHDAQWCFVVARTEAGSTRHAGLSYLLVPLDQPGVEIRPIQQLTGTCEFNEVFFDGARTEAGHIVGAPGDGWRIAMATLGFERGVSTLGQQVGFRRELEALIGLARRNGAADDPLIRDRLARAWTGLETIRCNALRMLDGVAAGAPGPEASIGKIFWATWHRELGELAMSVLGAGGTIAAGEPGEPGEPYALDDWQRLFLFSRSDTIYAGSNEIQRNIIAERVLGLPKEVRP</sequence>
<evidence type="ECO:0000313" key="10">
    <source>
        <dbReference type="EMBL" id="WTY99273.1"/>
    </source>
</evidence>
<comment type="cofactor">
    <cofactor evidence="1 6">
        <name>FAD</name>
        <dbReference type="ChEBI" id="CHEBI:57692"/>
    </cofactor>
</comment>
<evidence type="ECO:0000259" key="7">
    <source>
        <dbReference type="Pfam" id="PF00441"/>
    </source>
</evidence>
<dbReference type="GO" id="GO:0005886">
    <property type="term" value="C:plasma membrane"/>
    <property type="evidence" value="ECO:0007669"/>
    <property type="project" value="TreeGrafter"/>
</dbReference>
<proteinExistence type="inferred from homology"/>
<reference evidence="10" key="1">
    <citation type="submission" date="2022-10" db="EMBL/GenBank/DDBJ databases">
        <title>The complete genomes of actinobacterial strains from the NBC collection.</title>
        <authorList>
            <person name="Joergensen T.S."/>
            <person name="Alvarez Arevalo M."/>
            <person name="Sterndorff E.B."/>
            <person name="Faurdal D."/>
            <person name="Vuksanovic O."/>
            <person name="Mourched A.-S."/>
            <person name="Charusanti P."/>
            <person name="Shaw S."/>
            <person name="Blin K."/>
            <person name="Weber T."/>
        </authorList>
    </citation>
    <scope>NUCLEOTIDE SEQUENCE</scope>
    <source>
        <strain evidence="10">NBC_01401</strain>
    </source>
</reference>
<evidence type="ECO:0000256" key="4">
    <source>
        <dbReference type="ARBA" id="ARBA00022827"/>
    </source>
</evidence>
<dbReference type="Pfam" id="PF02770">
    <property type="entry name" value="Acyl-CoA_dh_M"/>
    <property type="match status" value="1"/>
</dbReference>
<keyword evidence="4 6" id="KW-0274">FAD</keyword>
<dbReference type="Pfam" id="PF00441">
    <property type="entry name" value="Acyl-CoA_dh_1"/>
    <property type="match status" value="1"/>
</dbReference>
<keyword evidence="3 6" id="KW-0285">Flavoprotein</keyword>
<dbReference type="InterPro" id="IPR006091">
    <property type="entry name" value="Acyl-CoA_Oxase/DH_mid-dom"/>
</dbReference>
<dbReference type="AlphaFoldDB" id="A0AAU3H369"/>
<feature type="domain" description="Acyl-CoA dehydrogenase/oxidase N-terminal" evidence="9">
    <location>
        <begin position="5"/>
        <end position="121"/>
    </location>
</feature>
<gene>
    <name evidence="10" type="ORF">OG626_32410</name>
</gene>
<dbReference type="InterPro" id="IPR037069">
    <property type="entry name" value="AcylCoA_DH/ox_N_sf"/>
</dbReference>
<dbReference type="InterPro" id="IPR009075">
    <property type="entry name" value="AcylCo_DH/oxidase_C"/>
</dbReference>
<organism evidence="10">
    <name type="scientific">Streptomyces sp. NBC_01401</name>
    <dbReference type="NCBI Taxonomy" id="2903854"/>
    <lineage>
        <taxon>Bacteria</taxon>
        <taxon>Bacillati</taxon>
        <taxon>Actinomycetota</taxon>
        <taxon>Actinomycetes</taxon>
        <taxon>Kitasatosporales</taxon>
        <taxon>Streptomycetaceae</taxon>
        <taxon>Streptomyces</taxon>
    </lineage>
</organism>
<dbReference type="Pfam" id="PF02771">
    <property type="entry name" value="Acyl-CoA_dh_N"/>
    <property type="match status" value="1"/>
</dbReference>
<dbReference type="EMBL" id="CP109535">
    <property type="protein sequence ID" value="WTY99273.1"/>
    <property type="molecule type" value="Genomic_DNA"/>
</dbReference>
<dbReference type="GO" id="GO:0016627">
    <property type="term" value="F:oxidoreductase activity, acting on the CH-CH group of donors"/>
    <property type="evidence" value="ECO:0007669"/>
    <property type="project" value="InterPro"/>
</dbReference>
<dbReference type="Gene3D" id="1.10.540.10">
    <property type="entry name" value="Acyl-CoA dehydrogenase/oxidase, N-terminal domain"/>
    <property type="match status" value="1"/>
</dbReference>
<feature type="domain" description="Acyl-CoA oxidase/dehydrogenase middle" evidence="8">
    <location>
        <begin position="125"/>
        <end position="218"/>
    </location>
</feature>
<evidence type="ECO:0000256" key="3">
    <source>
        <dbReference type="ARBA" id="ARBA00022630"/>
    </source>
</evidence>
<dbReference type="Gene3D" id="1.20.140.10">
    <property type="entry name" value="Butyryl-CoA Dehydrogenase, subunit A, domain 3"/>
    <property type="match status" value="1"/>
</dbReference>
<dbReference type="Gene3D" id="2.40.110.10">
    <property type="entry name" value="Butyryl-CoA Dehydrogenase, subunit A, domain 2"/>
    <property type="match status" value="1"/>
</dbReference>
<evidence type="ECO:0000259" key="9">
    <source>
        <dbReference type="Pfam" id="PF02771"/>
    </source>
</evidence>
<dbReference type="GO" id="GO:0050660">
    <property type="term" value="F:flavin adenine dinucleotide binding"/>
    <property type="evidence" value="ECO:0007669"/>
    <property type="project" value="InterPro"/>
</dbReference>
<dbReference type="InterPro" id="IPR013786">
    <property type="entry name" value="AcylCoA_DH/ox_N"/>
</dbReference>
<protein>
    <submittedName>
        <fullName evidence="10">Acyl-CoA dehydrogenase family protein</fullName>
    </submittedName>
</protein>
<dbReference type="PANTHER" id="PTHR43292">
    <property type="entry name" value="ACYL-COA DEHYDROGENASE"/>
    <property type="match status" value="1"/>
</dbReference>
<evidence type="ECO:0000256" key="1">
    <source>
        <dbReference type="ARBA" id="ARBA00001974"/>
    </source>
</evidence>
<evidence type="ECO:0000256" key="5">
    <source>
        <dbReference type="ARBA" id="ARBA00023002"/>
    </source>
</evidence>
<dbReference type="SUPFAM" id="SSF56645">
    <property type="entry name" value="Acyl-CoA dehydrogenase NM domain-like"/>
    <property type="match status" value="1"/>
</dbReference>
<evidence type="ECO:0000259" key="8">
    <source>
        <dbReference type="Pfam" id="PF02770"/>
    </source>
</evidence>
<dbReference type="InterPro" id="IPR052161">
    <property type="entry name" value="Mycobact_Acyl-CoA_DH"/>
</dbReference>
<name>A0AAU3H369_9ACTN</name>
<dbReference type="InterPro" id="IPR009100">
    <property type="entry name" value="AcylCoA_DH/oxidase_NM_dom_sf"/>
</dbReference>
<dbReference type="PANTHER" id="PTHR43292:SF3">
    <property type="entry name" value="ACYL-COA DEHYDROGENASE FADE29"/>
    <property type="match status" value="1"/>
</dbReference>
<evidence type="ECO:0000256" key="2">
    <source>
        <dbReference type="ARBA" id="ARBA00009347"/>
    </source>
</evidence>